<dbReference type="GO" id="GO:0005829">
    <property type="term" value="C:cytosol"/>
    <property type="evidence" value="ECO:0007669"/>
    <property type="project" value="TreeGrafter"/>
</dbReference>
<proteinExistence type="predicted"/>
<dbReference type="SMART" id="SM00448">
    <property type="entry name" value="REC"/>
    <property type="match status" value="1"/>
</dbReference>
<dbReference type="SUPFAM" id="SSF46894">
    <property type="entry name" value="C-terminal effector domain of the bipartite response regulators"/>
    <property type="match status" value="1"/>
</dbReference>
<sequence length="232" mass="26296">MMAKKYLIVDDDEMILNRLSLFFEKHGIESSIASNAAEAKDLIEKNSFDLVTVDIILPGESGIELTKWIKSTKGLPVVLLTSLDDSIDVVCGLEIGADDYISKPFDPRVLLARTNAVLRRYQEIGGQDMQQKNIFDTNKRLLKLEGIEYSLSSTEFDFVNILLSEKGKAVSREALYRKMFDKDWHPEDRAIDNIVTRLRKRIEESPQAPKYVVTVRNKGYLIPEGAINTVRG</sequence>
<evidence type="ECO:0000256" key="8">
    <source>
        <dbReference type="ARBA" id="ARBA00023159"/>
    </source>
</evidence>
<dbReference type="InterPro" id="IPR036388">
    <property type="entry name" value="WH-like_DNA-bd_sf"/>
</dbReference>
<evidence type="ECO:0000256" key="7">
    <source>
        <dbReference type="ARBA" id="ARBA00023125"/>
    </source>
</evidence>
<dbReference type="OrthoDB" id="9802426at2"/>
<protein>
    <submittedName>
        <fullName evidence="14">Response regulator transcription factor</fullName>
    </submittedName>
</protein>
<dbReference type="PROSITE" id="PS51755">
    <property type="entry name" value="OMPR_PHOB"/>
    <property type="match status" value="1"/>
</dbReference>
<comment type="caution">
    <text evidence="14">The sequence shown here is derived from an EMBL/GenBank/DDBJ whole genome shotgun (WGS) entry which is preliminary data.</text>
</comment>
<evidence type="ECO:0000256" key="5">
    <source>
        <dbReference type="ARBA" id="ARBA00023012"/>
    </source>
</evidence>
<evidence type="ECO:0000259" key="13">
    <source>
        <dbReference type="PROSITE" id="PS51755"/>
    </source>
</evidence>
<comment type="subcellular location">
    <subcellularLocation>
        <location evidence="1">Cytoplasm</location>
    </subcellularLocation>
</comment>
<dbReference type="Gene3D" id="3.40.50.2300">
    <property type="match status" value="1"/>
</dbReference>
<feature type="domain" description="Response regulatory" evidence="12">
    <location>
        <begin position="5"/>
        <end position="118"/>
    </location>
</feature>
<dbReference type="Pfam" id="PF00072">
    <property type="entry name" value="Response_reg"/>
    <property type="match status" value="1"/>
</dbReference>
<dbReference type="CDD" id="cd17574">
    <property type="entry name" value="REC_OmpR"/>
    <property type="match status" value="1"/>
</dbReference>
<keyword evidence="6" id="KW-0805">Transcription regulation</keyword>
<keyword evidence="9" id="KW-0804">Transcription</keyword>
<dbReference type="RefSeq" id="WP_142902215.1">
    <property type="nucleotide sequence ID" value="NZ_ML660087.1"/>
</dbReference>
<dbReference type="InterPro" id="IPR011006">
    <property type="entry name" value="CheY-like_superfamily"/>
</dbReference>
<evidence type="ECO:0000313" key="15">
    <source>
        <dbReference type="Proteomes" id="UP000319732"/>
    </source>
</evidence>
<evidence type="ECO:0000256" key="11">
    <source>
        <dbReference type="PROSITE-ProRule" id="PRU01091"/>
    </source>
</evidence>
<keyword evidence="3" id="KW-0678">Repressor</keyword>
<feature type="domain" description="OmpR/PhoB-type" evidence="13">
    <location>
        <begin position="119"/>
        <end position="224"/>
    </location>
</feature>
<dbReference type="Proteomes" id="UP000319732">
    <property type="component" value="Unassembled WGS sequence"/>
</dbReference>
<reference evidence="14 15" key="1">
    <citation type="submission" date="2019-06" db="EMBL/GenBank/DDBJ databases">
        <title>Whole genome sequence for Cellvibrionaceae sp. R142.</title>
        <authorList>
            <person name="Wang G."/>
        </authorList>
    </citation>
    <scope>NUCLEOTIDE SEQUENCE [LARGE SCALE GENOMIC DNA]</scope>
    <source>
        <strain evidence="14 15">R142</strain>
    </source>
</reference>
<organism evidence="14 15">
    <name type="scientific">Exilibacterium tricleocarpae</name>
    <dbReference type="NCBI Taxonomy" id="2591008"/>
    <lineage>
        <taxon>Bacteria</taxon>
        <taxon>Pseudomonadati</taxon>
        <taxon>Pseudomonadota</taxon>
        <taxon>Gammaproteobacteria</taxon>
        <taxon>Cellvibrionales</taxon>
        <taxon>Cellvibrionaceae</taxon>
        <taxon>Exilibacterium</taxon>
    </lineage>
</organism>
<evidence type="ECO:0000256" key="10">
    <source>
        <dbReference type="PROSITE-ProRule" id="PRU00169"/>
    </source>
</evidence>
<dbReference type="InterPro" id="IPR039420">
    <property type="entry name" value="WalR-like"/>
</dbReference>
<dbReference type="Pfam" id="PF00486">
    <property type="entry name" value="Trans_reg_C"/>
    <property type="match status" value="1"/>
</dbReference>
<dbReference type="InterPro" id="IPR016032">
    <property type="entry name" value="Sig_transdc_resp-reg_C-effctor"/>
</dbReference>
<evidence type="ECO:0000256" key="4">
    <source>
        <dbReference type="ARBA" id="ARBA00022553"/>
    </source>
</evidence>
<keyword evidence="4 10" id="KW-0597">Phosphoprotein</keyword>
<dbReference type="Gene3D" id="6.10.250.690">
    <property type="match status" value="1"/>
</dbReference>
<keyword evidence="15" id="KW-1185">Reference proteome</keyword>
<dbReference type="SUPFAM" id="SSF52172">
    <property type="entry name" value="CheY-like"/>
    <property type="match status" value="1"/>
</dbReference>
<keyword evidence="5" id="KW-0902">Two-component regulatory system</keyword>
<dbReference type="PROSITE" id="PS50110">
    <property type="entry name" value="RESPONSE_REGULATORY"/>
    <property type="match status" value="1"/>
</dbReference>
<evidence type="ECO:0000256" key="1">
    <source>
        <dbReference type="ARBA" id="ARBA00004496"/>
    </source>
</evidence>
<accession>A0A545U9H4</accession>
<evidence type="ECO:0000256" key="3">
    <source>
        <dbReference type="ARBA" id="ARBA00022491"/>
    </source>
</evidence>
<dbReference type="Gene3D" id="1.10.10.10">
    <property type="entry name" value="Winged helix-like DNA-binding domain superfamily/Winged helix DNA-binding domain"/>
    <property type="match status" value="1"/>
</dbReference>
<evidence type="ECO:0000256" key="9">
    <source>
        <dbReference type="ARBA" id="ARBA00023163"/>
    </source>
</evidence>
<evidence type="ECO:0000256" key="2">
    <source>
        <dbReference type="ARBA" id="ARBA00022490"/>
    </source>
</evidence>
<dbReference type="SMART" id="SM00862">
    <property type="entry name" value="Trans_reg_C"/>
    <property type="match status" value="1"/>
</dbReference>
<dbReference type="InterPro" id="IPR001789">
    <property type="entry name" value="Sig_transdc_resp-reg_receiver"/>
</dbReference>
<feature type="modified residue" description="4-aspartylphosphate" evidence="10">
    <location>
        <position position="54"/>
    </location>
</feature>
<evidence type="ECO:0000259" key="12">
    <source>
        <dbReference type="PROSITE" id="PS50110"/>
    </source>
</evidence>
<name>A0A545U9H4_9GAMM</name>
<feature type="DNA-binding region" description="OmpR/PhoB-type" evidence="11">
    <location>
        <begin position="119"/>
        <end position="224"/>
    </location>
</feature>
<keyword evidence="2" id="KW-0963">Cytoplasm</keyword>
<keyword evidence="7 11" id="KW-0238">DNA-binding</keyword>
<dbReference type="EMBL" id="VHSG01000002">
    <property type="protein sequence ID" value="TQV86063.1"/>
    <property type="molecule type" value="Genomic_DNA"/>
</dbReference>
<evidence type="ECO:0000256" key="6">
    <source>
        <dbReference type="ARBA" id="ARBA00023015"/>
    </source>
</evidence>
<evidence type="ECO:0000313" key="14">
    <source>
        <dbReference type="EMBL" id="TQV86063.1"/>
    </source>
</evidence>
<gene>
    <name evidence="14" type="ORF">FKG94_00440</name>
</gene>
<dbReference type="InterPro" id="IPR001867">
    <property type="entry name" value="OmpR/PhoB-type_DNA-bd"/>
</dbReference>
<dbReference type="PANTHER" id="PTHR48111">
    <property type="entry name" value="REGULATOR OF RPOS"/>
    <property type="match status" value="1"/>
</dbReference>
<dbReference type="CDD" id="cd00383">
    <property type="entry name" value="trans_reg_C"/>
    <property type="match status" value="1"/>
</dbReference>
<dbReference type="GO" id="GO:0006355">
    <property type="term" value="P:regulation of DNA-templated transcription"/>
    <property type="evidence" value="ECO:0007669"/>
    <property type="project" value="InterPro"/>
</dbReference>
<dbReference type="PANTHER" id="PTHR48111:SF55">
    <property type="entry name" value="AEROBIC RESPIRATION CONTROL PROTEIN ARCA"/>
    <property type="match status" value="1"/>
</dbReference>
<keyword evidence="8" id="KW-0010">Activator</keyword>
<dbReference type="GO" id="GO:0000156">
    <property type="term" value="F:phosphorelay response regulator activity"/>
    <property type="evidence" value="ECO:0007669"/>
    <property type="project" value="TreeGrafter"/>
</dbReference>
<dbReference type="GO" id="GO:0000976">
    <property type="term" value="F:transcription cis-regulatory region binding"/>
    <property type="evidence" value="ECO:0007669"/>
    <property type="project" value="TreeGrafter"/>
</dbReference>
<dbReference type="AlphaFoldDB" id="A0A545U9H4"/>
<dbReference type="GO" id="GO:0032993">
    <property type="term" value="C:protein-DNA complex"/>
    <property type="evidence" value="ECO:0007669"/>
    <property type="project" value="TreeGrafter"/>
</dbReference>